<accession>A0A151ASZ5</accession>
<keyword evidence="1" id="KW-0812">Transmembrane</keyword>
<protein>
    <submittedName>
        <fullName evidence="2">Uncharacterized protein</fullName>
    </submittedName>
</protein>
<proteinExistence type="predicted"/>
<keyword evidence="1" id="KW-0472">Membrane</keyword>
<feature type="transmembrane region" description="Helical" evidence="1">
    <location>
        <begin position="6"/>
        <end position="23"/>
    </location>
</feature>
<organism evidence="2 3">
    <name type="scientific">Clostridium tepidiprofundi DSM 19306</name>
    <dbReference type="NCBI Taxonomy" id="1121338"/>
    <lineage>
        <taxon>Bacteria</taxon>
        <taxon>Bacillati</taxon>
        <taxon>Bacillota</taxon>
        <taxon>Clostridia</taxon>
        <taxon>Eubacteriales</taxon>
        <taxon>Clostridiaceae</taxon>
        <taxon>Clostridium</taxon>
    </lineage>
</organism>
<evidence type="ECO:0000313" key="3">
    <source>
        <dbReference type="Proteomes" id="UP000075531"/>
    </source>
</evidence>
<keyword evidence="3" id="KW-1185">Reference proteome</keyword>
<dbReference type="Proteomes" id="UP000075531">
    <property type="component" value="Unassembled WGS sequence"/>
</dbReference>
<name>A0A151ASZ5_9CLOT</name>
<gene>
    <name evidence="2" type="ORF">CLTEP_26140</name>
</gene>
<reference evidence="2 3" key="1">
    <citation type="submission" date="2016-02" db="EMBL/GenBank/DDBJ databases">
        <title>Genome sequence of Clostridium tepidiprofundi DSM 19306.</title>
        <authorList>
            <person name="Poehlein A."/>
            <person name="Daniel R."/>
        </authorList>
    </citation>
    <scope>NUCLEOTIDE SEQUENCE [LARGE SCALE GENOMIC DNA]</scope>
    <source>
        <strain evidence="2 3">DSM 19306</strain>
    </source>
</reference>
<dbReference type="PATRIC" id="fig|1121338.3.peg.2719"/>
<dbReference type="EMBL" id="LTBA01000070">
    <property type="protein sequence ID" value="KYH30507.1"/>
    <property type="molecule type" value="Genomic_DNA"/>
</dbReference>
<comment type="caution">
    <text evidence="2">The sequence shown here is derived from an EMBL/GenBank/DDBJ whole genome shotgun (WGS) entry which is preliminary data.</text>
</comment>
<dbReference type="RefSeq" id="WP_066827370.1">
    <property type="nucleotide sequence ID" value="NZ_LTBA01000070.1"/>
</dbReference>
<sequence length="190" mass="23370">MKRKNFIIAIITLLVLSNLIFFYRSYSYKKFVRYNAFYYIESSVTRTYEEIYQLKLHEAKKGEFYKIEQISKILNELEHCNYNNDYLIRYYRKFHNKGFHNNMDRYSFFQVYIRFLEPIRQGLYEGDCNNEKFKQDINSLYDDFKYIKTEITKLYEKSENKDININSYINIFNNIETNSKIIKDIQESVM</sequence>
<keyword evidence="1" id="KW-1133">Transmembrane helix</keyword>
<evidence type="ECO:0000256" key="1">
    <source>
        <dbReference type="SAM" id="Phobius"/>
    </source>
</evidence>
<dbReference type="AlphaFoldDB" id="A0A151ASZ5"/>
<evidence type="ECO:0000313" key="2">
    <source>
        <dbReference type="EMBL" id="KYH30507.1"/>
    </source>
</evidence>